<feature type="region of interest" description="Disordered" evidence="1">
    <location>
        <begin position="171"/>
        <end position="214"/>
    </location>
</feature>
<keyword evidence="3" id="KW-1185">Reference proteome</keyword>
<dbReference type="Proteomes" id="UP000005408">
    <property type="component" value="Unassembled WGS sequence"/>
</dbReference>
<feature type="region of interest" description="Disordered" evidence="1">
    <location>
        <begin position="356"/>
        <end position="385"/>
    </location>
</feature>
<evidence type="ECO:0000313" key="3">
    <source>
        <dbReference type="Proteomes" id="UP000005408"/>
    </source>
</evidence>
<organism evidence="2 3">
    <name type="scientific">Magallana gigas</name>
    <name type="common">Pacific oyster</name>
    <name type="synonym">Crassostrea gigas</name>
    <dbReference type="NCBI Taxonomy" id="29159"/>
    <lineage>
        <taxon>Eukaryota</taxon>
        <taxon>Metazoa</taxon>
        <taxon>Spiralia</taxon>
        <taxon>Lophotrochozoa</taxon>
        <taxon>Mollusca</taxon>
        <taxon>Bivalvia</taxon>
        <taxon>Autobranchia</taxon>
        <taxon>Pteriomorphia</taxon>
        <taxon>Ostreida</taxon>
        <taxon>Ostreoidea</taxon>
        <taxon>Ostreidae</taxon>
        <taxon>Magallana</taxon>
    </lineage>
</organism>
<accession>A0A8W8MB06</accession>
<name>A0A8W8MB06_MAGGI</name>
<reference evidence="2" key="1">
    <citation type="submission" date="2022-08" db="UniProtKB">
        <authorList>
            <consortium name="EnsemblMetazoa"/>
        </authorList>
    </citation>
    <scope>IDENTIFICATION</scope>
    <source>
        <strain evidence="2">05x7-T-G4-1.051#20</strain>
    </source>
</reference>
<sequence length="627" mass="70413">MKNGERVQVRSGKCVRGHKSSPVRTPTSYNVGRVYVTALKSSLADIRSVTRDLVSVLRRGMDRFSDQQKGNSLKCLLAPHCYPSACYENTCRRRGTSWTMTTTIMKSRITASLTVPPGDARSSRAYKRNQVVYPQWMRTLEEKYKRLHMKIRKSTSSMTYMYNSSLGRNITEQKTTRASGVSSRNEAPNKSLTYSNQSALKQNPSTNPRPTPCSSATKIRIAATEISDGPEIARDVFDKEMVNPCSCFCEKDLETRSLDSNGNFNNSCVHECNCKSGSDPIEPSHTLLEPCDDNMNNVNGVHLEKVELKTKCKKVNIAPVEQVENQTSIEVDDCDGLISGKTSSPFITQIGPRKFAPRTKTSVSRRSTVTQKTSKSCPPAMELDVTTPGHVNQKAVPTLRAKSAYTGKPKTFRSSKVFSRMSQEAQHAMSETMRERQGLKTPNNDVKTQQWIEKNFCNQVDVNKTNAQDNSYVKQSDSGVERQRNNFCLDEDVYDTNFNLNDSLPDDSCSDSDVSVTTRRRPITAATNKTRLPSIPSDSTVGEVCTLGQLKHLNLRLPGIGRYEIATLREKTFEITPPGFDIRYNDIAVFEEGERENELPSEDIRERAVQKCQDWLARYSPQKEMTS</sequence>
<evidence type="ECO:0000256" key="1">
    <source>
        <dbReference type="SAM" id="MobiDB-lite"/>
    </source>
</evidence>
<proteinExistence type="predicted"/>
<evidence type="ECO:0000313" key="2">
    <source>
        <dbReference type="EnsemblMetazoa" id="G31961.1:cds"/>
    </source>
</evidence>
<protein>
    <submittedName>
        <fullName evidence="2">Uncharacterized protein</fullName>
    </submittedName>
</protein>
<feature type="compositionally biased region" description="Low complexity" evidence="1">
    <location>
        <begin position="358"/>
        <end position="376"/>
    </location>
</feature>
<dbReference type="EnsemblMetazoa" id="G31961.1">
    <property type="protein sequence ID" value="G31961.1:cds"/>
    <property type="gene ID" value="G31961"/>
</dbReference>
<dbReference type="AlphaFoldDB" id="A0A8W8MB06"/>